<keyword evidence="3" id="KW-1133">Transmembrane helix</keyword>
<feature type="domain" description="TRPM-like" evidence="5">
    <location>
        <begin position="30"/>
        <end position="164"/>
    </location>
</feature>
<evidence type="ECO:0000259" key="5">
    <source>
        <dbReference type="Pfam" id="PF25508"/>
    </source>
</evidence>
<organism evidence="6 7">
    <name type="scientific">Trichonephila clavata</name>
    <name type="common">Joro spider</name>
    <name type="synonym">Nephila clavata</name>
    <dbReference type="NCBI Taxonomy" id="2740835"/>
    <lineage>
        <taxon>Eukaryota</taxon>
        <taxon>Metazoa</taxon>
        <taxon>Ecdysozoa</taxon>
        <taxon>Arthropoda</taxon>
        <taxon>Chelicerata</taxon>
        <taxon>Arachnida</taxon>
        <taxon>Araneae</taxon>
        <taxon>Araneomorphae</taxon>
        <taxon>Entelegynae</taxon>
        <taxon>Araneoidea</taxon>
        <taxon>Nephilidae</taxon>
        <taxon>Trichonephila</taxon>
    </lineage>
</organism>
<comment type="caution">
    <text evidence="6">The sequence shown here is derived from an EMBL/GenBank/DDBJ whole genome shotgun (WGS) entry which is preliminary data.</text>
</comment>
<comment type="subcellular location">
    <subcellularLocation>
        <location evidence="1">Membrane</location>
        <topology evidence="1">Multi-pass membrane protein</topology>
    </subcellularLocation>
</comment>
<protein>
    <submittedName>
        <fullName evidence="6">Transient receptor potential cation channel trpm</fullName>
    </submittedName>
</protein>
<gene>
    <name evidence="6" type="primary">Trpm</name>
    <name evidence="6" type="ORF">TNCT_230751</name>
</gene>
<name>A0A8X6GW16_TRICU</name>
<keyword evidence="2" id="KW-0812">Transmembrane</keyword>
<evidence type="ECO:0000256" key="3">
    <source>
        <dbReference type="ARBA" id="ARBA00022989"/>
    </source>
</evidence>
<keyword evidence="6" id="KW-0675">Receptor</keyword>
<evidence type="ECO:0000256" key="2">
    <source>
        <dbReference type="ARBA" id="ARBA00022692"/>
    </source>
</evidence>
<dbReference type="PANTHER" id="PTHR13800">
    <property type="entry name" value="TRANSIENT RECEPTOR POTENTIAL CATION CHANNEL, SUBFAMILY M, MEMBER 6"/>
    <property type="match status" value="1"/>
</dbReference>
<dbReference type="GO" id="GO:0030001">
    <property type="term" value="P:metal ion transport"/>
    <property type="evidence" value="ECO:0007669"/>
    <property type="project" value="TreeGrafter"/>
</dbReference>
<proteinExistence type="predicted"/>
<accession>A0A8X6GW16</accession>
<evidence type="ECO:0000313" key="6">
    <source>
        <dbReference type="EMBL" id="GFR11538.1"/>
    </source>
</evidence>
<feature type="non-terminal residue" evidence="6">
    <location>
        <position position="1"/>
    </location>
</feature>
<evidence type="ECO:0000256" key="1">
    <source>
        <dbReference type="ARBA" id="ARBA00004141"/>
    </source>
</evidence>
<dbReference type="OrthoDB" id="301415at2759"/>
<evidence type="ECO:0000256" key="4">
    <source>
        <dbReference type="ARBA" id="ARBA00023136"/>
    </source>
</evidence>
<dbReference type="Proteomes" id="UP000887116">
    <property type="component" value="Unassembled WGS sequence"/>
</dbReference>
<keyword evidence="4" id="KW-0472">Membrane</keyword>
<dbReference type="PANTHER" id="PTHR13800:SF1">
    <property type="entry name" value="TRANSIENT RECEPTOR POTENTIAL CATION CHANNEL TRPM"/>
    <property type="match status" value="1"/>
</dbReference>
<dbReference type="GO" id="GO:0005886">
    <property type="term" value="C:plasma membrane"/>
    <property type="evidence" value="ECO:0007669"/>
    <property type="project" value="TreeGrafter"/>
</dbReference>
<dbReference type="GO" id="GO:0005261">
    <property type="term" value="F:monoatomic cation channel activity"/>
    <property type="evidence" value="ECO:0007669"/>
    <property type="project" value="TreeGrafter"/>
</dbReference>
<dbReference type="Pfam" id="PF25508">
    <property type="entry name" value="TRPM2"/>
    <property type="match status" value="1"/>
</dbReference>
<sequence length="171" mass="19964">TWDLYNSRTGPNNTLQYLVRDVRKNIPRLYRYTLYDIGLIIEKLMGGAYRSSYCRRKFRHLYNNVMRKIIAVSATPTLSQTINTNAINSPCETACLRDLRFNYPFNELLLWAVLTNRQKMALFMWQNGEEAIVKALVACKLYKAMAQEAAQDDMEADVCEEMRNNARYKPT</sequence>
<dbReference type="EMBL" id="BMAO01016843">
    <property type="protein sequence ID" value="GFR11538.1"/>
    <property type="molecule type" value="Genomic_DNA"/>
</dbReference>
<dbReference type="InterPro" id="IPR050927">
    <property type="entry name" value="TRPM"/>
</dbReference>
<reference evidence="6" key="1">
    <citation type="submission" date="2020-07" db="EMBL/GenBank/DDBJ databases">
        <title>Multicomponent nature underlies the extraordinary mechanical properties of spider dragline silk.</title>
        <authorList>
            <person name="Kono N."/>
            <person name="Nakamura H."/>
            <person name="Mori M."/>
            <person name="Yoshida Y."/>
            <person name="Ohtoshi R."/>
            <person name="Malay A.D."/>
            <person name="Moran D.A.P."/>
            <person name="Tomita M."/>
            <person name="Numata K."/>
            <person name="Arakawa K."/>
        </authorList>
    </citation>
    <scope>NUCLEOTIDE SEQUENCE</scope>
</reference>
<dbReference type="AlphaFoldDB" id="A0A8X6GW16"/>
<keyword evidence="7" id="KW-1185">Reference proteome</keyword>
<dbReference type="InterPro" id="IPR057366">
    <property type="entry name" value="TRPM-like"/>
</dbReference>
<evidence type="ECO:0000313" key="7">
    <source>
        <dbReference type="Proteomes" id="UP000887116"/>
    </source>
</evidence>